<dbReference type="SUPFAM" id="SSF56003">
    <property type="entry name" value="Molybdenum cofactor-binding domain"/>
    <property type="match status" value="2"/>
</dbReference>
<dbReference type="EMBL" id="CP136336">
    <property type="protein sequence ID" value="WOB08729.1"/>
    <property type="molecule type" value="Genomic_DNA"/>
</dbReference>
<name>A0ABZ0D1Z1_9BURK</name>
<dbReference type="InterPro" id="IPR000674">
    <property type="entry name" value="Ald_Oxase/Xan_DH_a/b"/>
</dbReference>
<dbReference type="InterPro" id="IPR036856">
    <property type="entry name" value="Ald_Oxase/Xan_DH_a/b_sf"/>
</dbReference>
<feature type="domain" description="Aldehyde oxidase/xanthine dehydrogenase a/b hammerhead" evidence="1">
    <location>
        <begin position="242"/>
        <end position="326"/>
    </location>
</feature>
<dbReference type="InterPro" id="IPR012368">
    <property type="entry name" value="OxRdtase_Mopterin-bd_su_IorB"/>
</dbReference>
<dbReference type="InterPro" id="IPR052516">
    <property type="entry name" value="N-heterocyclic_Hydroxylase"/>
</dbReference>
<protein>
    <submittedName>
        <fullName evidence="2">Molybdopterin cofactor-binding domain-containing protein</fullName>
    </submittedName>
</protein>
<reference evidence="2 3" key="1">
    <citation type="submission" date="2023-10" db="EMBL/GenBank/DDBJ databases">
        <title>Bacteria for the degradation of biodegradable plastic PBAT(Polybutylene adipate terephthalate).</title>
        <authorList>
            <person name="Weon H.-Y."/>
            <person name="Yeon J."/>
        </authorList>
    </citation>
    <scope>NUCLEOTIDE SEQUENCE [LARGE SCALE GENOMIC DNA]</scope>
    <source>
        <strain evidence="2 3">SBD 7-3</strain>
    </source>
</reference>
<dbReference type="RefSeq" id="WP_316701567.1">
    <property type="nucleotide sequence ID" value="NZ_CP136336.1"/>
</dbReference>
<dbReference type="PIRSF" id="PIRSF036389">
    <property type="entry name" value="IOR_B"/>
    <property type="match status" value="1"/>
</dbReference>
<dbReference type="Pfam" id="PF20256">
    <property type="entry name" value="MoCoBD_2"/>
    <property type="match status" value="2"/>
</dbReference>
<sequence length="761" mass="79866">MRRRSLLLLGAGATGALVVGWGLMPPRSRLGSAQRPPAADGPVMLNGWLKIAPDGHVLLAMNRSEMGQGVHTALAMLVAEELDLSLGKVELVEAGPSKIYGNVAMFVGSLPLHPKDSEPGRETGGVKAGRWIVSKVARELGISVTGGSSSVADAWDVLRMAAATARAQLLGAASLQWKLPREELQIVDGVISHAGAKQSAHFGVLAKEAAATPVSTVQPKDSKAWRLVGTRAPRTDLADKVNGRARFGIDVRQPGQLFASVRHSPVLGGSPGRIDVEAAMKLPGVERVVRLNPLGGSTAAVAVVGRSTWHAKQGAQALDIEWRAPPAGTVDTTRIAASLEAAAREAATQQGGFAFHKQGDVQAASAAASRRIEAVYHAPYLAHAAMEPMNCTAQVKDGRVEVWAPTQVPDMARAMAARVAGVDVRSVVLHVTYLGGGFGRRLEVDVVGQAVRIAMETNGRPVQLTWTREEDTTHDFYRPAGAAVMQASLDDKGAVSSLAITSAGDLITPRWIERGLPALAGPVDAPDKTASEGLFDLPYAIANQRIAHVATKSGVPIGFWRSVGHSHNAFFSECFIDELAHELKQDPVAFRLSMLRDMPRHAAVLKLAADKAGWGKPLAAGRARGVALHESFGSIVAEVAEVSLVDGKPRVHRVVCAADIGTVVNPGIVAQQMEGAVIFGLTAALHGRIDIEGGAVKQTNFPNLPLLKMADAPPVIETHLVQSANPPGGVGEPGTPPIAPAVANALFVLTGKRARSLPLVA</sequence>
<dbReference type="Gene3D" id="3.90.1170.50">
    <property type="entry name" value="Aldehyde oxidase/xanthine dehydrogenase, a/b hammerhead"/>
    <property type="match status" value="1"/>
</dbReference>
<dbReference type="Proteomes" id="UP001303946">
    <property type="component" value="Chromosome"/>
</dbReference>
<evidence type="ECO:0000313" key="3">
    <source>
        <dbReference type="Proteomes" id="UP001303946"/>
    </source>
</evidence>
<dbReference type="Pfam" id="PF02738">
    <property type="entry name" value="MoCoBD_1"/>
    <property type="match status" value="1"/>
</dbReference>
<accession>A0ABZ0D1Z1</accession>
<proteinExistence type="predicted"/>
<dbReference type="Gene3D" id="3.30.365.10">
    <property type="entry name" value="Aldehyde oxidase/xanthine dehydrogenase, molybdopterin binding domain"/>
    <property type="match status" value="5"/>
</dbReference>
<dbReference type="SUPFAM" id="SSF54665">
    <property type="entry name" value="CO dehydrogenase molybdoprotein N-domain-like"/>
    <property type="match status" value="1"/>
</dbReference>
<dbReference type="InterPro" id="IPR046867">
    <property type="entry name" value="AldOxase/xan_DH_MoCoBD2"/>
</dbReference>
<dbReference type="PANTHER" id="PTHR47495">
    <property type="entry name" value="ALDEHYDE DEHYDROGENASE"/>
    <property type="match status" value="1"/>
</dbReference>
<dbReference type="SMART" id="SM01008">
    <property type="entry name" value="Ald_Xan_dh_C"/>
    <property type="match status" value="1"/>
</dbReference>
<dbReference type="PANTHER" id="PTHR47495:SF2">
    <property type="entry name" value="ALDEHYDE DEHYDROGENASE"/>
    <property type="match status" value="1"/>
</dbReference>
<organism evidence="2 3">
    <name type="scientific">Piscinibacter gummiphilus</name>
    <dbReference type="NCBI Taxonomy" id="946333"/>
    <lineage>
        <taxon>Bacteria</taxon>
        <taxon>Pseudomonadati</taxon>
        <taxon>Pseudomonadota</taxon>
        <taxon>Betaproteobacteria</taxon>
        <taxon>Burkholderiales</taxon>
        <taxon>Sphaerotilaceae</taxon>
        <taxon>Piscinibacter</taxon>
    </lineage>
</organism>
<dbReference type="InterPro" id="IPR008274">
    <property type="entry name" value="AldOxase/xan_DH_MoCoBD1"/>
</dbReference>
<keyword evidence="3" id="KW-1185">Reference proteome</keyword>
<evidence type="ECO:0000313" key="2">
    <source>
        <dbReference type="EMBL" id="WOB08729.1"/>
    </source>
</evidence>
<gene>
    <name evidence="2" type="ORF">RXV79_01425</name>
</gene>
<evidence type="ECO:0000259" key="1">
    <source>
        <dbReference type="SMART" id="SM01008"/>
    </source>
</evidence>
<dbReference type="InterPro" id="IPR037165">
    <property type="entry name" value="AldOxase/xan_DH_Mopterin-bd_sf"/>
</dbReference>